<reference evidence="2" key="1">
    <citation type="journal article" date="2020" name="Nature">
        <title>Giant virus diversity and host interactions through global metagenomics.</title>
        <authorList>
            <person name="Schulz F."/>
            <person name="Roux S."/>
            <person name="Paez-Espino D."/>
            <person name="Jungbluth S."/>
            <person name="Walsh D.A."/>
            <person name="Denef V.J."/>
            <person name="McMahon K.D."/>
            <person name="Konstantinidis K.T."/>
            <person name="Eloe-Fadrosh E.A."/>
            <person name="Kyrpides N.C."/>
            <person name="Woyke T."/>
        </authorList>
    </citation>
    <scope>NUCLEOTIDE SEQUENCE</scope>
    <source>
        <strain evidence="2">GVMAG-S-ERX555967-131</strain>
    </source>
</reference>
<dbReference type="AlphaFoldDB" id="A0A6C0F7R3"/>
<accession>A0A6C0F7R3</accession>
<evidence type="ECO:0000256" key="1">
    <source>
        <dbReference type="SAM" id="MobiDB-lite"/>
    </source>
</evidence>
<evidence type="ECO:0000313" key="2">
    <source>
        <dbReference type="EMBL" id="QHT37134.1"/>
    </source>
</evidence>
<feature type="region of interest" description="Disordered" evidence="1">
    <location>
        <begin position="144"/>
        <end position="167"/>
    </location>
</feature>
<organism evidence="2">
    <name type="scientific">viral metagenome</name>
    <dbReference type="NCBI Taxonomy" id="1070528"/>
    <lineage>
        <taxon>unclassified sequences</taxon>
        <taxon>metagenomes</taxon>
        <taxon>organismal metagenomes</taxon>
    </lineage>
</organism>
<proteinExistence type="predicted"/>
<name>A0A6C0F7R3_9ZZZZ</name>
<sequence>MSQCNSNALAELLKKHNIKANGYGLNRKISLGQRITRKEYIEEYERAKSFIDNKLKNKSGNNNRQKILNQYTKKPPCIRKLRNNQKSTAKMLHNMRKENLQNPLHCPKPLTIHQHSLANLVVPEFQQANWLVNWKKMGYITAKNRKQQQQAEPRIKQEKRKRSNNNILEKLSAVTLSPSKRQRKPLRVAKRKERENAVNKLANFLLKRL</sequence>
<dbReference type="EMBL" id="MN738790">
    <property type="protein sequence ID" value="QHT37134.1"/>
    <property type="molecule type" value="Genomic_DNA"/>
</dbReference>
<protein>
    <submittedName>
        <fullName evidence="2">Uncharacterized protein</fullName>
    </submittedName>
</protein>